<evidence type="ECO:0000256" key="5">
    <source>
        <dbReference type="ARBA" id="ARBA00022741"/>
    </source>
</evidence>
<comment type="catalytic activity">
    <reaction evidence="1 8">
        <text>adenosine 5'-phosphosulfate + ATP = 3'-phosphoadenylyl sulfate + ADP + H(+)</text>
        <dbReference type="Rhea" id="RHEA:24152"/>
        <dbReference type="ChEBI" id="CHEBI:15378"/>
        <dbReference type="ChEBI" id="CHEBI:30616"/>
        <dbReference type="ChEBI" id="CHEBI:58243"/>
        <dbReference type="ChEBI" id="CHEBI:58339"/>
        <dbReference type="ChEBI" id="CHEBI:456216"/>
        <dbReference type="EC" id="2.7.1.25"/>
    </reaction>
</comment>
<proteinExistence type="inferred from homology"/>
<dbReference type="HAMAP" id="MF_00065">
    <property type="entry name" value="Adenylyl_sulf_kinase"/>
    <property type="match status" value="1"/>
</dbReference>
<name>A0A4P2QGV2_SORCE</name>
<reference evidence="13 14" key="1">
    <citation type="submission" date="2015-09" db="EMBL/GenBank/DDBJ databases">
        <title>Sorangium comparison.</title>
        <authorList>
            <person name="Zaburannyi N."/>
            <person name="Bunk B."/>
            <person name="Overmann J."/>
            <person name="Mueller R."/>
        </authorList>
    </citation>
    <scope>NUCLEOTIDE SEQUENCE [LARGE SCALE GENOMIC DNA]</scope>
    <source>
        <strain evidence="13 14">So ce836</strain>
    </source>
</reference>
<evidence type="ECO:0000259" key="12">
    <source>
        <dbReference type="Pfam" id="PF14306"/>
    </source>
</evidence>
<dbReference type="InterPro" id="IPR024951">
    <property type="entry name" value="Sulfurylase_cat_dom"/>
</dbReference>
<dbReference type="InterPro" id="IPR020792">
    <property type="entry name" value="SO4_adenylyltransferase_pro"/>
</dbReference>
<dbReference type="InterPro" id="IPR059117">
    <property type="entry name" value="APS_kinase_dom"/>
</dbReference>
<comment type="pathway">
    <text evidence="2 9">Sulfur metabolism; hydrogen sulfide biosynthesis; sulfite from sulfate: step 1/3.</text>
</comment>
<evidence type="ECO:0000259" key="10">
    <source>
        <dbReference type="Pfam" id="PF01583"/>
    </source>
</evidence>
<keyword evidence="5 9" id="KW-0547">Nucleotide-binding</keyword>
<dbReference type="InterPro" id="IPR002650">
    <property type="entry name" value="Sulphate_adenylyltransferase"/>
</dbReference>
<sequence length="578" mass="63304">MASGEGFVVWFTGLSGSGKSTLAAMLAAELPRRGVHVESLDGDVVRTHLSKGLGFSREDRDTNIRRIGFVARLVARSGGCAITAAISPYRDIRDEQRRAIGRFCEVYCECPIEVLERRDAKGLYARARAGEIKGFTGIDDPYEPPRSPEVVVHTDRESPREGVARILAKLEELGYVRPAAQPAEPARTGLVPPHGGELVDRFVRGETRLRLLERAAGLPRVTLDERGASDLELIGNGAYSPLKGFMTSRDYLRVVHERRLESGLVWSIPITLAVPGEDAGRLSLGSEVALAAPDGRVVGVLELVDRWTPDKDLEARGVYGTTDVSHPGVASLRSSGDVYLGGEVWLVDRPVVPQFPEHPRDPAATRAAFEARGWRRVVGFQTRNPIHRAHEHITKCALEITDGLLLHPLVGATKAGDIPADVRMRCYELLLEKYYPADRVVLALYPAAMRYAGPREALFHALVRKNYGCSHFIVGRDHAGVGHFYGTYDAQRAFDDFLPGELGIEPLKFEEAFWSTVVGGMATDKTAPGGPETRITLSGTQVRELLRAGKLPPPEFSRPEVAQILLSATQERAHDQAA</sequence>
<dbReference type="Gene3D" id="3.40.50.620">
    <property type="entry name" value="HUPs"/>
    <property type="match status" value="1"/>
</dbReference>
<comment type="catalytic activity">
    <reaction evidence="7 9">
        <text>sulfate + ATP + H(+) = adenosine 5'-phosphosulfate + diphosphate</text>
        <dbReference type="Rhea" id="RHEA:18133"/>
        <dbReference type="ChEBI" id="CHEBI:15378"/>
        <dbReference type="ChEBI" id="CHEBI:16189"/>
        <dbReference type="ChEBI" id="CHEBI:30616"/>
        <dbReference type="ChEBI" id="CHEBI:33019"/>
        <dbReference type="ChEBI" id="CHEBI:58243"/>
        <dbReference type="EC" id="2.7.7.4"/>
    </reaction>
</comment>
<feature type="active site" description="Phosphoserine intermediate" evidence="8">
    <location>
        <position position="87"/>
    </location>
</feature>
<dbReference type="GO" id="GO:0004020">
    <property type="term" value="F:adenylylsulfate kinase activity"/>
    <property type="evidence" value="ECO:0007669"/>
    <property type="project" value="UniProtKB-UniRule"/>
</dbReference>
<evidence type="ECO:0000256" key="8">
    <source>
        <dbReference type="HAMAP-Rule" id="MF_00065"/>
    </source>
</evidence>
<organism evidence="13 14">
    <name type="scientific">Sorangium cellulosum</name>
    <name type="common">Polyangium cellulosum</name>
    <dbReference type="NCBI Taxonomy" id="56"/>
    <lineage>
        <taxon>Bacteria</taxon>
        <taxon>Pseudomonadati</taxon>
        <taxon>Myxococcota</taxon>
        <taxon>Polyangia</taxon>
        <taxon>Polyangiales</taxon>
        <taxon>Polyangiaceae</taxon>
        <taxon>Sorangium</taxon>
    </lineage>
</organism>
<dbReference type="Gene3D" id="3.40.50.300">
    <property type="entry name" value="P-loop containing nucleotide triphosphate hydrolases"/>
    <property type="match status" value="1"/>
</dbReference>
<dbReference type="NCBIfam" id="TIGR00455">
    <property type="entry name" value="apsK"/>
    <property type="match status" value="1"/>
</dbReference>
<dbReference type="InterPro" id="IPR050512">
    <property type="entry name" value="Sulf_AdTrans/APS_kinase"/>
</dbReference>
<dbReference type="GO" id="GO:0019379">
    <property type="term" value="P:sulfate assimilation, phosphoadenylyl sulfate reduction by phosphoadenylyl-sulfate reductase (thioredoxin)"/>
    <property type="evidence" value="ECO:0007669"/>
    <property type="project" value="TreeGrafter"/>
</dbReference>
<dbReference type="SUPFAM" id="SSF88697">
    <property type="entry name" value="PUA domain-like"/>
    <property type="match status" value="1"/>
</dbReference>
<keyword evidence="3 9" id="KW-0808">Transferase</keyword>
<dbReference type="Pfam" id="PF01583">
    <property type="entry name" value="APS_kinase"/>
    <property type="match status" value="1"/>
</dbReference>
<dbReference type="AlphaFoldDB" id="A0A4P2QGV2"/>
<dbReference type="PANTHER" id="PTHR42700:SF1">
    <property type="entry name" value="SULFATE ADENYLYLTRANSFERASE"/>
    <property type="match status" value="1"/>
</dbReference>
<dbReference type="EC" id="2.7.1.25" evidence="8"/>
<dbReference type="InterPro" id="IPR027417">
    <property type="entry name" value="P-loop_NTPase"/>
</dbReference>
<feature type="binding site" evidence="8">
    <location>
        <begin position="13"/>
        <end position="20"/>
    </location>
    <ligand>
        <name>ATP</name>
        <dbReference type="ChEBI" id="CHEBI:30616"/>
    </ligand>
</feature>
<keyword evidence="8" id="KW-0597">Phosphoprotein</keyword>
<dbReference type="GO" id="GO:0070814">
    <property type="term" value="P:hydrogen sulfide biosynthetic process"/>
    <property type="evidence" value="ECO:0007669"/>
    <property type="project" value="UniProtKB-UniRule"/>
</dbReference>
<dbReference type="SUPFAM" id="SSF52374">
    <property type="entry name" value="Nucleotidylyl transferase"/>
    <property type="match status" value="1"/>
</dbReference>
<evidence type="ECO:0000256" key="6">
    <source>
        <dbReference type="ARBA" id="ARBA00022840"/>
    </source>
</evidence>
<dbReference type="SUPFAM" id="SSF52540">
    <property type="entry name" value="P-loop containing nucleoside triphosphate hydrolases"/>
    <property type="match status" value="1"/>
</dbReference>
<dbReference type="NCBIfam" id="NF003013">
    <property type="entry name" value="PRK03846.1"/>
    <property type="match status" value="1"/>
</dbReference>
<dbReference type="EMBL" id="CP012672">
    <property type="protein sequence ID" value="AUX28748.1"/>
    <property type="molecule type" value="Genomic_DNA"/>
</dbReference>
<feature type="domain" description="ATP-sulfurylase PUA-like" evidence="12">
    <location>
        <begin position="192"/>
        <end position="348"/>
    </location>
</feature>
<dbReference type="CDD" id="cd02027">
    <property type="entry name" value="APSK"/>
    <property type="match status" value="1"/>
</dbReference>
<dbReference type="NCBIfam" id="NF002059">
    <property type="entry name" value="PRK00889.1"/>
    <property type="match status" value="1"/>
</dbReference>
<gene>
    <name evidence="9" type="primary">sat</name>
    <name evidence="8" type="synonym">cysC</name>
    <name evidence="13" type="ORF">SOCE836_008290</name>
</gene>
<dbReference type="NCBIfam" id="NF003166">
    <property type="entry name" value="PRK04149.1"/>
    <property type="match status" value="1"/>
</dbReference>
<dbReference type="Proteomes" id="UP000295497">
    <property type="component" value="Chromosome"/>
</dbReference>
<dbReference type="EC" id="2.7.7.4" evidence="9"/>
<dbReference type="PANTHER" id="PTHR42700">
    <property type="entry name" value="SULFATE ADENYLYLTRANSFERASE"/>
    <property type="match status" value="1"/>
</dbReference>
<evidence type="ECO:0000256" key="7">
    <source>
        <dbReference type="ARBA" id="ARBA00049370"/>
    </source>
</evidence>
<evidence type="ECO:0000256" key="2">
    <source>
        <dbReference type="ARBA" id="ARBA00005048"/>
    </source>
</evidence>
<accession>A0A4P2QGV2</accession>
<dbReference type="UniPathway" id="UPA00140">
    <property type="reaction ID" value="UER00204"/>
</dbReference>
<dbReference type="GO" id="GO:0004781">
    <property type="term" value="F:sulfate adenylyltransferase (ATP) activity"/>
    <property type="evidence" value="ECO:0007669"/>
    <property type="project" value="UniProtKB-UniRule"/>
</dbReference>
<dbReference type="InterPro" id="IPR002891">
    <property type="entry name" value="APS"/>
</dbReference>
<dbReference type="CDD" id="cd00517">
    <property type="entry name" value="ATPS"/>
    <property type="match status" value="1"/>
</dbReference>
<evidence type="ECO:0000313" key="13">
    <source>
        <dbReference type="EMBL" id="AUX28748.1"/>
    </source>
</evidence>
<keyword evidence="4 9" id="KW-0548">Nucleotidyltransferase</keyword>
<evidence type="ECO:0000256" key="4">
    <source>
        <dbReference type="ARBA" id="ARBA00022695"/>
    </source>
</evidence>
<comment type="similarity">
    <text evidence="8">Belongs to the APS kinase family.</text>
</comment>
<dbReference type="InterPro" id="IPR014729">
    <property type="entry name" value="Rossmann-like_a/b/a_fold"/>
</dbReference>
<dbReference type="Gene3D" id="3.10.400.10">
    <property type="entry name" value="Sulfate adenylyltransferase"/>
    <property type="match status" value="1"/>
</dbReference>
<comment type="pathway">
    <text evidence="8">Sulfur metabolism; hydrogen sulfide biosynthesis; sulfite from sulfate: step 2/3.</text>
</comment>
<dbReference type="InterPro" id="IPR025980">
    <property type="entry name" value="ATP-Sase_PUA-like_dom"/>
</dbReference>
<dbReference type="InterPro" id="IPR015947">
    <property type="entry name" value="PUA-like_sf"/>
</dbReference>
<evidence type="ECO:0000256" key="1">
    <source>
        <dbReference type="ARBA" id="ARBA00001823"/>
    </source>
</evidence>
<feature type="domain" description="APS kinase" evidence="10">
    <location>
        <begin position="6"/>
        <end position="152"/>
    </location>
</feature>
<protein>
    <recommendedName>
        <fullName evidence="8 9">Multifunctional fusion protein</fullName>
    </recommendedName>
    <domain>
        <recommendedName>
            <fullName evidence="8">Adenylyl-sulfate kinase</fullName>
            <ecNumber evidence="8">2.7.1.25</ecNumber>
        </recommendedName>
        <alternativeName>
            <fullName evidence="8">APS kinase</fullName>
        </alternativeName>
        <alternativeName>
            <fullName evidence="8">ATP adenosine-5'-phosphosulfate 3'-phosphotransferase</fullName>
        </alternativeName>
        <alternativeName>
            <fullName evidence="8">Adenosine-5'-phosphosulfate kinase</fullName>
        </alternativeName>
    </domain>
    <domain>
        <recommendedName>
            <fullName evidence="9">Sulfate adenylyltransferase</fullName>
            <ecNumber evidence="9">2.7.7.4</ecNumber>
        </recommendedName>
        <alternativeName>
            <fullName evidence="9">ATP-sulfurylase</fullName>
        </alternativeName>
        <alternativeName>
            <fullName evidence="9">Sulfate adenylate transferase</fullName>
            <shortName evidence="9">SAT</shortName>
        </alternativeName>
    </domain>
</protein>
<dbReference type="GO" id="GO:0005737">
    <property type="term" value="C:cytoplasm"/>
    <property type="evidence" value="ECO:0007669"/>
    <property type="project" value="TreeGrafter"/>
</dbReference>
<dbReference type="NCBIfam" id="TIGR00339">
    <property type="entry name" value="sopT"/>
    <property type="match status" value="1"/>
</dbReference>
<dbReference type="GO" id="GO:0005524">
    <property type="term" value="F:ATP binding"/>
    <property type="evidence" value="ECO:0007669"/>
    <property type="project" value="UniProtKB-UniRule"/>
</dbReference>
<comment type="similarity">
    <text evidence="9">Belongs to the sulfate adenylyltransferase family.</text>
</comment>
<dbReference type="Pfam" id="PF01747">
    <property type="entry name" value="ATP-sulfurylase"/>
    <property type="match status" value="1"/>
</dbReference>
<keyword evidence="8" id="KW-0418">Kinase</keyword>
<dbReference type="GO" id="GO:0010134">
    <property type="term" value="P:sulfate assimilation via adenylyl sulfate reduction"/>
    <property type="evidence" value="ECO:0007669"/>
    <property type="project" value="TreeGrafter"/>
</dbReference>
<keyword evidence="6 9" id="KW-0067">ATP-binding</keyword>
<evidence type="ECO:0000256" key="9">
    <source>
        <dbReference type="HAMAP-Rule" id="MF_00066"/>
    </source>
</evidence>
<evidence type="ECO:0000313" key="14">
    <source>
        <dbReference type="Proteomes" id="UP000295497"/>
    </source>
</evidence>
<evidence type="ECO:0000259" key="11">
    <source>
        <dbReference type="Pfam" id="PF01747"/>
    </source>
</evidence>
<dbReference type="Pfam" id="PF14306">
    <property type="entry name" value="PUA_2"/>
    <property type="match status" value="1"/>
</dbReference>
<evidence type="ECO:0000256" key="3">
    <source>
        <dbReference type="ARBA" id="ARBA00022679"/>
    </source>
</evidence>
<feature type="domain" description="Sulphate adenylyltransferase catalytic" evidence="11">
    <location>
        <begin position="361"/>
        <end position="567"/>
    </location>
</feature>
<comment type="function">
    <text evidence="8">Catalyzes the synthesis of activated sulfate.</text>
</comment>
<dbReference type="HAMAP" id="MF_00066">
    <property type="entry name" value="Sulf_adenylyltr"/>
    <property type="match status" value="1"/>
</dbReference>